<feature type="transmembrane region" description="Helical" evidence="1">
    <location>
        <begin position="198"/>
        <end position="218"/>
    </location>
</feature>
<keyword evidence="1" id="KW-0472">Membrane</keyword>
<feature type="transmembrane region" description="Helical" evidence="1">
    <location>
        <begin position="82"/>
        <end position="104"/>
    </location>
</feature>
<feature type="transmembrane region" description="Helical" evidence="1">
    <location>
        <begin position="45"/>
        <end position="61"/>
    </location>
</feature>
<organism evidence="2 3">
    <name type="scientific">Thermohalobacter berrensis</name>
    <dbReference type="NCBI Taxonomy" id="99594"/>
    <lineage>
        <taxon>Bacteria</taxon>
        <taxon>Bacillati</taxon>
        <taxon>Bacillota</taxon>
        <taxon>Tissierellia</taxon>
        <taxon>Tissierellales</taxon>
        <taxon>Thermohalobacteraceae</taxon>
        <taxon>Thermohalobacter</taxon>
    </lineage>
</organism>
<sequence>MSSKIEELKKRRKKEFKKKKNQTHYGLILMVLALGIYFFLLVKGISYSSFWIIGLFIGFVLQKSRFCFTSSFRDFIMVGNTALFKAIIIAFMISTIGFAIVQYMNIDDIQNFSIENVVGKIHPVGIHTIIGALMSGIGMVIAGSCASGTLMRIGEGFLLQILVLVGFIIGTLLGANQFQFWDKLLIAQSPTIYFPQHIGFVKSVIIQLIVLAGLYILADWYDKKNNIMSM</sequence>
<feature type="transmembrane region" description="Helical" evidence="1">
    <location>
        <begin position="157"/>
        <end position="178"/>
    </location>
</feature>
<protein>
    <submittedName>
        <fullName evidence="2">Transporter</fullName>
    </submittedName>
</protein>
<feature type="transmembrane region" description="Helical" evidence="1">
    <location>
        <begin position="21"/>
        <end position="39"/>
    </location>
</feature>
<dbReference type="InterPro" id="IPR007272">
    <property type="entry name" value="Sulf_transp_TsuA/YedE"/>
</dbReference>
<keyword evidence="1" id="KW-0812">Transmembrane</keyword>
<dbReference type="Pfam" id="PF04143">
    <property type="entry name" value="Sulf_transp"/>
    <property type="match status" value="1"/>
</dbReference>
<dbReference type="EMBL" id="MCIB01000039">
    <property type="protein sequence ID" value="RKD29030.1"/>
    <property type="molecule type" value="Genomic_DNA"/>
</dbReference>
<name>A0A419SUY1_9FIRM</name>
<dbReference type="RefSeq" id="WP_120170690.1">
    <property type="nucleotide sequence ID" value="NZ_MCIB01000039.1"/>
</dbReference>
<dbReference type="AlphaFoldDB" id="A0A419SUY1"/>
<feature type="transmembrane region" description="Helical" evidence="1">
    <location>
        <begin position="124"/>
        <end position="145"/>
    </location>
</feature>
<evidence type="ECO:0000313" key="2">
    <source>
        <dbReference type="EMBL" id="RKD29030.1"/>
    </source>
</evidence>
<evidence type="ECO:0000313" key="3">
    <source>
        <dbReference type="Proteomes" id="UP000284177"/>
    </source>
</evidence>
<keyword evidence="3" id="KW-1185">Reference proteome</keyword>
<evidence type="ECO:0000256" key="1">
    <source>
        <dbReference type="SAM" id="Phobius"/>
    </source>
</evidence>
<accession>A0A419SUY1</accession>
<comment type="caution">
    <text evidence="2">The sequence shown here is derived from an EMBL/GenBank/DDBJ whole genome shotgun (WGS) entry which is preliminary data.</text>
</comment>
<dbReference type="OrthoDB" id="9794165at2"/>
<proteinExistence type="predicted"/>
<dbReference type="Proteomes" id="UP000284177">
    <property type="component" value="Unassembled WGS sequence"/>
</dbReference>
<gene>
    <name evidence="2" type="ORF">BET03_06710</name>
</gene>
<keyword evidence="1" id="KW-1133">Transmembrane helix</keyword>
<reference evidence="2 3" key="1">
    <citation type="submission" date="2016-08" db="EMBL/GenBank/DDBJ databases">
        <title>Novel Firmicutes and Novel Genomes.</title>
        <authorList>
            <person name="Poppleton D.I."/>
            <person name="Gribaldo S."/>
        </authorList>
    </citation>
    <scope>NUCLEOTIDE SEQUENCE [LARGE SCALE GENOMIC DNA]</scope>
    <source>
        <strain evidence="2 3">CTT3</strain>
    </source>
</reference>